<protein>
    <submittedName>
        <fullName evidence="2">Uncharacterized protein</fullName>
    </submittedName>
</protein>
<accession>A0A016U0I1</accession>
<sequence>MQALKIYSFEKKAAILCAINCALMGNYLLFVCTTFWPDERLQQKVSLITLLSKLDIEHASFIGLSIRVSYSNGSFTAQEICFIRLVFKNRDKS</sequence>
<keyword evidence="1" id="KW-1133">Transmembrane helix</keyword>
<evidence type="ECO:0000256" key="1">
    <source>
        <dbReference type="SAM" id="Phobius"/>
    </source>
</evidence>
<dbReference type="AlphaFoldDB" id="A0A016U0I1"/>
<reference evidence="3" key="1">
    <citation type="journal article" date="2015" name="Nat. Genet.">
        <title>The genome and transcriptome of the zoonotic hookworm Ancylostoma ceylanicum identify infection-specific gene families.</title>
        <authorList>
            <person name="Schwarz E.M."/>
            <person name="Hu Y."/>
            <person name="Antoshechkin I."/>
            <person name="Miller M.M."/>
            <person name="Sternberg P.W."/>
            <person name="Aroian R.V."/>
        </authorList>
    </citation>
    <scope>NUCLEOTIDE SEQUENCE</scope>
    <source>
        <strain evidence="3">HY135</strain>
    </source>
</reference>
<organism evidence="2 3">
    <name type="scientific">Ancylostoma ceylanicum</name>
    <dbReference type="NCBI Taxonomy" id="53326"/>
    <lineage>
        <taxon>Eukaryota</taxon>
        <taxon>Metazoa</taxon>
        <taxon>Ecdysozoa</taxon>
        <taxon>Nematoda</taxon>
        <taxon>Chromadorea</taxon>
        <taxon>Rhabditida</taxon>
        <taxon>Rhabditina</taxon>
        <taxon>Rhabditomorpha</taxon>
        <taxon>Strongyloidea</taxon>
        <taxon>Ancylostomatidae</taxon>
        <taxon>Ancylostomatinae</taxon>
        <taxon>Ancylostoma</taxon>
    </lineage>
</organism>
<evidence type="ECO:0000313" key="2">
    <source>
        <dbReference type="EMBL" id="EYC08367.1"/>
    </source>
</evidence>
<feature type="transmembrane region" description="Helical" evidence="1">
    <location>
        <begin position="12"/>
        <end position="36"/>
    </location>
</feature>
<keyword evidence="3" id="KW-1185">Reference proteome</keyword>
<evidence type="ECO:0000313" key="3">
    <source>
        <dbReference type="Proteomes" id="UP000024635"/>
    </source>
</evidence>
<comment type="caution">
    <text evidence="2">The sequence shown here is derived from an EMBL/GenBank/DDBJ whole genome shotgun (WGS) entry which is preliminary data.</text>
</comment>
<gene>
    <name evidence="2" type="primary">Acey_s0066.g3726</name>
    <name evidence="2" type="ORF">Y032_0066g3726</name>
</gene>
<name>A0A016U0I1_9BILA</name>
<dbReference type="EMBL" id="JARK01001402">
    <property type="protein sequence ID" value="EYC08367.1"/>
    <property type="molecule type" value="Genomic_DNA"/>
</dbReference>
<proteinExistence type="predicted"/>
<dbReference type="Proteomes" id="UP000024635">
    <property type="component" value="Unassembled WGS sequence"/>
</dbReference>
<keyword evidence="1" id="KW-0472">Membrane</keyword>
<keyword evidence="1" id="KW-0812">Transmembrane</keyword>